<keyword evidence="3" id="KW-1185">Reference proteome</keyword>
<dbReference type="PANTHER" id="PTHR47785">
    <property type="entry name" value="ZN(II)2CYS6 TRANSCRIPTION FACTOR (EUROFUNG)-RELATED-RELATED"/>
    <property type="match status" value="1"/>
</dbReference>
<comment type="caution">
    <text evidence="2">The sequence shown here is derived from an EMBL/GenBank/DDBJ whole genome shotgun (WGS) entry which is preliminary data.</text>
</comment>
<name>A0AAI9T7Q5_PENTH</name>
<feature type="compositionally biased region" description="Basic and acidic residues" evidence="1">
    <location>
        <begin position="245"/>
        <end position="256"/>
    </location>
</feature>
<evidence type="ECO:0000313" key="3">
    <source>
        <dbReference type="Proteomes" id="UP001227192"/>
    </source>
</evidence>
<organism evidence="2 3">
    <name type="scientific">Penicillium thymicola</name>
    <dbReference type="NCBI Taxonomy" id="293382"/>
    <lineage>
        <taxon>Eukaryota</taxon>
        <taxon>Fungi</taxon>
        <taxon>Dikarya</taxon>
        <taxon>Ascomycota</taxon>
        <taxon>Pezizomycotina</taxon>
        <taxon>Eurotiomycetes</taxon>
        <taxon>Eurotiomycetidae</taxon>
        <taxon>Eurotiales</taxon>
        <taxon>Aspergillaceae</taxon>
        <taxon>Penicillium</taxon>
    </lineage>
</organism>
<reference evidence="2" key="2">
    <citation type="journal article" date="2016" name="Fungal Biol.">
        <title>Ochratoxin A production by Penicillium thymicola.</title>
        <authorList>
            <person name="Nguyen H.D.T."/>
            <person name="McMullin D.R."/>
            <person name="Ponomareva E."/>
            <person name="Riley R."/>
            <person name="Pomraning K.R."/>
            <person name="Baker S.E."/>
            <person name="Seifert K.A."/>
        </authorList>
    </citation>
    <scope>NUCLEOTIDE SEQUENCE</scope>
    <source>
        <strain evidence="2">DAOM 180753</strain>
    </source>
</reference>
<dbReference type="Proteomes" id="UP001227192">
    <property type="component" value="Unassembled WGS sequence"/>
</dbReference>
<protein>
    <submittedName>
        <fullName evidence="2">Uncharacterized protein</fullName>
    </submittedName>
</protein>
<feature type="region of interest" description="Disordered" evidence="1">
    <location>
        <begin position="245"/>
        <end position="285"/>
    </location>
</feature>
<sequence length="285" mass="32195">MEHRLRAQTWVLQKAQLSHQQTVHQLSAQQKSPNQFYKPIQGTQEHPGTLVSPPRQGELLTHITGTSLLESGRQGVAVSNYGQSLGPMDPTHVGSKPEAVYELSIPVEHTTAAHKLLMWPSIQQLLLLEEYDGEYVMQLVEKRILLSIYAHGEISDTLDSSQLPLNGEFCSKRPDGDSMGLNEDFDVDMLGNVKLDGVTAQRYFESYCNMYKLHPFFDRSELNDKVNRFIQSYCHLNISPNLATDHVRSARDDSPSTKRRRSNQSLSIGSQDTKTFCNSPRPRVD</sequence>
<evidence type="ECO:0000313" key="2">
    <source>
        <dbReference type="EMBL" id="KAJ9481824.1"/>
    </source>
</evidence>
<proteinExistence type="predicted"/>
<gene>
    <name evidence="2" type="ORF">VN97_g11634</name>
</gene>
<dbReference type="PANTHER" id="PTHR47785:SF4">
    <property type="entry name" value="ZN(II)2CYS6 TRANSCRIPTION FACTOR (EUROFUNG)"/>
    <property type="match status" value="1"/>
</dbReference>
<reference evidence="2" key="1">
    <citation type="submission" date="2015-06" db="EMBL/GenBank/DDBJ databases">
        <authorList>
            <person name="Nguyen H."/>
        </authorList>
    </citation>
    <scope>NUCLEOTIDE SEQUENCE</scope>
    <source>
        <strain evidence="2">DAOM 180753</strain>
    </source>
</reference>
<accession>A0AAI9T7Q5</accession>
<evidence type="ECO:0000256" key="1">
    <source>
        <dbReference type="SAM" id="MobiDB-lite"/>
    </source>
</evidence>
<dbReference type="AlphaFoldDB" id="A0AAI9T7Q5"/>
<dbReference type="EMBL" id="LACB01000672">
    <property type="protein sequence ID" value="KAJ9481824.1"/>
    <property type="molecule type" value="Genomic_DNA"/>
</dbReference>
<dbReference type="InterPro" id="IPR053181">
    <property type="entry name" value="EcdB-like_regulator"/>
</dbReference>
<feature type="compositionally biased region" description="Polar residues" evidence="1">
    <location>
        <begin position="263"/>
        <end position="278"/>
    </location>
</feature>